<protein>
    <submittedName>
        <fullName evidence="2">Uncharacterized protein</fullName>
    </submittedName>
</protein>
<accession>A0A1Z5JWE1</accession>
<keyword evidence="3" id="KW-1185">Reference proteome</keyword>
<evidence type="ECO:0000313" key="2">
    <source>
        <dbReference type="EMBL" id="GAX18344.1"/>
    </source>
</evidence>
<dbReference type="EMBL" id="BDSP01000127">
    <property type="protein sequence ID" value="GAX18344.1"/>
    <property type="molecule type" value="Genomic_DNA"/>
</dbReference>
<dbReference type="InParanoid" id="A0A1Z5JWE1"/>
<evidence type="ECO:0000313" key="3">
    <source>
        <dbReference type="Proteomes" id="UP000198406"/>
    </source>
</evidence>
<dbReference type="Proteomes" id="UP000198406">
    <property type="component" value="Unassembled WGS sequence"/>
</dbReference>
<reference evidence="2 3" key="1">
    <citation type="journal article" date="2015" name="Plant Cell">
        <title>Oil accumulation by the oleaginous diatom Fistulifera solaris as revealed by the genome and transcriptome.</title>
        <authorList>
            <person name="Tanaka T."/>
            <person name="Maeda Y."/>
            <person name="Veluchamy A."/>
            <person name="Tanaka M."/>
            <person name="Abida H."/>
            <person name="Marechal E."/>
            <person name="Bowler C."/>
            <person name="Muto M."/>
            <person name="Sunaga Y."/>
            <person name="Tanaka M."/>
            <person name="Yoshino T."/>
            <person name="Taniguchi T."/>
            <person name="Fukuda Y."/>
            <person name="Nemoto M."/>
            <person name="Matsumoto M."/>
            <person name="Wong P.S."/>
            <person name="Aburatani S."/>
            <person name="Fujibuchi W."/>
        </authorList>
    </citation>
    <scope>NUCLEOTIDE SEQUENCE [LARGE SCALE GENOMIC DNA]</scope>
    <source>
        <strain evidence="2 3">JPCC DA0580</strain>
    </source>
</reference>
<name>A0A1Z5JWE1_FISSO</name>
<feature type="region of interest" description="Disordered" evidence="1">
    <location>
        <begin position="473"/>
        <end position="495"/>
    </location>
</feature>
<proteinExistence type="predicted"/>
<dbReference type="AlphaFoldDB" id="A0A1Z5JWE1"/>
<gene>
    <name evidence="2" type="ORF">FisN_23Hh238</name>
</gene>
<comment type="caution">
    <text evidence="2">The sequence shown here is derived from an EMBL/GenBank/DDBJ whole genome shotgun (WGS) entry which is preliminary data.</text>
</comment>
<organism evidence="2 3">
    <name type="scientific">Fistulifera solaris</name>
    <name type="common">Oleaginous diatom</name>
    <dbReference type="NCBI Taxonomy" id="1519565"/>
    <lineage>
        <taxon>Eukaryota</taxon>
        <taxon>Sar</taxon>
        <taxon>Stramenopiles</taxon>
        <taxon>Ochrophyta</taxon>
        <taxon>Bacillariophyta</taxon>
        <taxon>Bacillariophyceae</taxon>
        <taxon>Bacillariophycidae</taxon>
        <taxon>Naviculales</taxon>
        <taxon>Naviculaceae</taxon>
        <taxon>Fistulifera</taxon>
    </lineage>
</organism>
<feature type="compositionally biased region" description="Basic and acidic residues" evidence="1">
    <location>
        <begin position="478"/>
        <end position="490"/>
    </location>
</feature>
<feature type="compositionally biased region" description="Basic and acidic residues" evidence="1">
    <location>
        <begin position="348"/>
        <end position="359"/>
    </location>
</feature>
<evidence type="ECO:0000256" key="1">
    <source>
        <dbReference type="SAM" id="MobiDB-lite"/>
    </source>
</evidence>
<feature type="region of interest" description="Disordered" evidence="1">
    <location>
        <begin position="332"/>
        <end position="391"/>
    </location>
</feature>
<sequence>MMSDANSILLLKTLCLSEGFSAAFLQNIYSSTNASAIVSEDSTNVGARSFDAPWEDLLTSSTFVCDMILLSEDSPDIFKFPREEILPCGQENMFLFPLLQEYEHGDSLKFQLGLSNCIWDIKMTSTLYMSEDIMQSSPFEVSADTVSFEWNSRAKSGLSSNIFMTEASITIDLVPAERILMSLWIESYDNDVTATGTGTASSDANSTDPGSVILDEPVPSFAQERNPPITTESVKPTSIKRTETCSYPENSPNYPHFGEKQLQILQDMVQSELDEIDRLIFIVQVITGLLLAFLAWSLIENIFWPYRPSESRSSAGIPSSVVPINDEKQDDSFQLDATDPTPLLIHEGVPKRDARDSHGSSDNYGRSHLFPSKHSFQRSAQPPPSSYDSRALKGSYLGEALRASQGLDSVGETNAVLSTTNDGFCDRRLPAKVTPERWTSLSNKAQAGGGPIYHPDHSVSEKRKRYIDVNCAPGSEEIGNRSDEMHKTESGDATAFIADYWE</sequence>